<keyword evidence="2" id="KW-1185">Reference proteome</keyword>
<name>A0A420FFX8_9SPHI</name>
<evidence type="ECO:0000313" key="1">
    <source>
        <dbReference type="EMBL" id="RKF31882.1"/>
    </source>
</evidence>
<dbReference type="EMBL" id="MCAQ01000028">
    <property type="protein sequence ID" value="RKF31882.1"/>
    <property type="molecule type" value="Genomic_DNA"/>
</dbReference>
<sequence>MIIFVIVLLAAIRDDNRACRRKYNPLFARYSLSLFNFMWLVLNVEALNGIENSSGIRILKQMSDTAWF</sequence>
<comment type="caution">
    <text evidence="1">The sequence shown here is derived from an EMBL/GenBank/DDBJ whole genome shotgun (WGS) entry which is preliminary data.</text>
</comment>
<accession>A0A420FFX8</accession>
<gene>
    <name evidence="1" type="ORF">BCY89_17180</name>
</gene>
<evidence type="ECO:0000313" key="2">
    <source>
        <dbReference type="Proteomes" id="UP000286402"/>
    </source>
</evidence>
<proteinExistence type="predicted"/>
<dbReference type="AlphaFoldDB" id="A0A420FFX8"/>
<protein>
    <submittedName>
        <fullName evidence="1">Uncharacterized protein</fullName>
    </submittedName>
</protein>
<organism evidence="1 2">
    <name type="scientific">Sphingobacterium siyangense</name>
    <dbReference type="NCBI Taxonomy" id="459529"/>
    <lineage>
        <taxon>Bacteria</taxon>
        <taxon>Pseudomonadati</taxon>
        <taxon>Bacteroidota</taxon>
        <taxon>Sphingobacteriia</taxon>
        <taxon>Sphingobacteriales</taxon>
        <taxon>Sphingobacteriaceae</taxon>
        <taxon>Sphingobacterium</taxon>
    </lineage>
</organism>
<dbReference type="Proteomes" id="UP000286402">
    <property type="component" value="Unassembled WGS sequence"/>
</dbReference>
<reference evidence="1 2" key="1">
    <citation type="submission" date="2016-07" db="EMBL/GenBank/DDBJ databases">
        <title>Genome analysis of Sphingobacterium siyangense T12B17.</title>
        <authorList>
            <person name="Xu D."/>
            <person name="Su Y."/>
            <person name="Zheng S."/>
        </authorList>
    </citation>
    <scope>NUCLEOTIDE SEQUENCE [LARGE SCALE GENOMIC DNA]</scope>
    <source>
        <strain evidence="1 2">T12B17</strain>
    </source>
</reference>